<name>A0A100VZX5_9MYCO</name>
<dbReference type="Proteomes" id="UP000069620">
    <property type="component" value="Unassembled WGS sequence"/>
</dbReference>
<gene>
    <name evidence="1" type="ORF">RMCB_3087</name>
</gene>
<reference evidence="2" key="2">
    <citation type="submission" date="2016-02" db="EMBL/GenBank/DDBJ databases">
        <title>Draft genome sequence of five rapidly growing Mycobacterium species.</title>
        <authorList>
            <person name="Katahira K."/>
            <person name="Gotou Y."/>
            <person name="Iida K."/>
            <person name="Ogura Y."/>
            <person name="Hayashi T."/>
        </authorList>
    </citation>
    <scope>NUCLEOTIDE SEQUENCE [LARGE SCALE GENOMIC DNA]</scope>
    <source>
        <strain evidence="2">JCM15654</strain>
    </source>
</reference>
<dbReference type="AlphaFoldDB" id="A0A100VZX5"/>
<reference evidence="2" key="1">
    <citation type="journal article" date="2016" name="Genome Announc.">
        <title>Draft Genome Sequences of Five Rapidly Growing Mycobacterium Species, M. thermoresistibile, M. fortuitum subsp. acetamidolyticum, M. canariasense, M. brisbanense, and M. novocastrense.</title>
        <authorList>
            <person name="Katahira K."/>
            <person name="Ogura Y."/>
            <person name="Gotoh Y."/>
            <person name="Hayashi T."/>
        </authorList>
    </citation>
    <scope>NUCLEOTIDE SEQUENCE [LARGE SCALE GENOMIC DNA]</scope>
    <source>
        <strain evidence="2">JCM15654</strain>
    </source>
</reference>
<comment type="caution">
    <text evidence="1">The sequence shown here is derived from an EMBL/GenBank/DDBJ whole genome shotgun (WGS) entry which is preliminary data.</text>
</comment>
<accession>A0A100VZX5</accession>
<organism evidence="1 2">
    <name type="scientific">Mycolicibacterium brisbanense</name>
    <dbReference type="NCBI Taxonomy" id="146020"/>
    <lineage>
        <taxon>Bacteria</taxon>
        <taxon>Bacillati</taxon>
        <taxon>Actinomycetota</taxon>
        <taxon>Actinomycetes</taxon>
        <taxon>Mycobacteriales</taxon>
        <taxon>Mycobacteriaceae</taxon>
        <taxon>Mycolicibacterium</taxon>
    </lineage>
</organism>
<protein>
    <submittedName>
        <fullName evidence="1">Uncharacterized protein</fullName>
    </submittedName>
</protein>
<sequence length="216" mass="23705">MWTGEQGIDLVNGSAVVVRAYLESVQLVEMTGDQKYAYPGFADAVDEELRPANSEPEDRPWVGTQRNHILSVTRSGDTITADGCMYTYRVASLDSNGRYEPRAYPTKEPDGGMSAFRVTLRAPSDSANGHQSEVGPARTPFDDVFGQYRVTAYWGGYFRSRAGSGDGQVLQHITDACVAAAPDPFEQRLRLISSFPPRAELPTLPPYPGWPAKPTK</sequence>
<evidence type="ECO:0000313" key="1">
    <source>
        <dbReference type="EMBL" id="GAS88991.1"/>
    </source>
</evidence>
<keyword evidence="2" id="KW-1185">Reference proteome</keyword>
<proteinExistence type="predicted"/>
<dbReference type="EMBL" id="BCSX01000024">
    <property type="protein sequence ID" value="GAS88991.1"/>
    <property type="molecule type" value="Genomic_DNA"/>
</dbReference>
<evidence type="ECO:0000313" key="2">
    <source>
        <dbReference type="Proteomes" id="UP000069620"/>
    </source>
</evidence>